<evidence type="ECO:0000313" key="1">
    <source>
        <dbReference type="EMBL" id="MQY42247.1"/>
    </source>
</evidence>
<name>A0A844ARE4_9RHOB</name>
<sequence length="273" mass="29472">MNDSTSTWIAALAQEDQMILWHQQGDLTLEKCSLPLQSPASAQDLDVALQQTGWSPAPVYGCGFSGVSNNAAPLSVQKLAFQEFSGRFAPLKLMQDVRQAQPLGYVNAAAVQVSGFLSKFPDWDGVICVAQDFSAWLQISASEIVSFQSSLTPQLARQQGYGDAIAPEEIAVSVGDSLSRPEALATQLSTLRWGHRDGSVLTPNAAGRCWGHLIGAELAATRPYWLGQNVALICEPHLRPVYQTAFESQYLPAVFENSDDMTLAGLNSLRATS</sequence>
<dbReference type="Pfam" id="PF05035">
    <property type="entry name" value="DGOK"/>
    <property type="match status" value="1"/>
</dbReference>
<dbReference type="InterPro" id="IPR042257">
    <property type="entry name" value="DGOK_C"/>
</dbReference>
<evidence type="ECO:0008006" key="3">
    <source>
        <dbReference type="Google" id="ProtNLM"/>
    </source>
</evidence>
<keyword evidence="2" id="KW-1185">Reference proteome</keyword>
<dbReference type="Gene3D" id="3.30.420.310">
    <property type="entry name" value="2-keto-3-deoxy-galactonokinase, C-terminal domain"/>
    <property type="match status" value="1"/>
</dbReference>
<evidence type="ECO:0000313" key="2">
    <source>
        <dbReference type="Proteomes" id="UP000436694"/>
    </source>
</evidence>
<organism evidence="1 2">
    <name type="scientific">Tritonibacter aquimaris</name>
    <dbReference type="NCBI Taxonomy" id="2663379"/>
    <lineage>
        <taxon>Bacteria</taxon>
        <taxon>Pseudomonadati</taxon>
        <taxon>Pseudomonadota</taxon>
        <taxon>Alphaproteobacteria</taxon>
        <taxon>Rhodobacterales</taxon>
        <taxon>Paracoccaceae</taxon>
        <taxon>Tritonibacter</taxon>
    </lineage>
</organism>
<dbReference type="GO" id="GO:0008671">
    <property type="term" value="F:2-dehydro-3-deoxygalactonokinase activity"/>
    <property type="evidence" value="ECO:0007669"/>
    <property type="project" value="InterPro"/>
</dbReference>
<proteinExistence type="predicted"/>
<dbReference type="Proteomes" id="UP000436694">
    <property type="component" value="Unassembled WGS sequence"/>
</dbReference>
<dbReference type="EMBL" id="WIXK01000003">
    <property type="protein sequence ID" value="MQY42247.1"/>
    <property type="molecule type" value="Genomic_DNA"/>
</dbReference>
<reference evidence="1 2" key="1">
    <citation type="submission" date="2019-10" db="EMBL/GenBank/DDBJ databases">
        <title>Epibacterium sp. nov., isolated from seawater.</title>
        <authorList>
            <person name="Zhang X."/>
            <person name="Li N."/>
        </authorList>
    </citation>
    <scope>NUCLEOTIDE SEQUENCE [LARGE SCALE GENOMIC DNA]</scope>
    <source>
        <strain evidence="1 2">SM1969</strain>
    </source>
</reference>
<comment type="caution">
    <text evidence="1">The sequence shown here is derived from an EMBL/GenBank/DDBJ whole genome shotgun (WGS) entry which is preliminary data.</text>
</comment>
<dbReference type="RefSeq" id="WP_153546260.1">
    <property type="nucleotide sequence ID" value="NZ_WIXK01000003.1"/>
</dbReference>
<dbReference type="GO" id="GO:0034194">
    <property type="term" value="P:D-galactonate catabolic process"/>
    <property type="evidence" value="ECO:0007669"/>
    <property type="project" value="InterPro"/>
</dbReference>
<dbReference type="AlphaFoldDB" id="A0A844ARE4"/>
<dbReference type="InterPro" id="IPR007729">
    <property type="entry name" value="DGOK"/>
</dbReference>
<protein>
    <recommendedName>
        <fullName evidence="3">2-dehydro-3-deoxygalactonokinase</fullName>
    </recommendedName>
</protein>
<gene>
    <name evidence="1" type="ORF">GG681_06310</name>
</gene>
<accession>A0A844ARE4</accession>